<dbReference type="SUPFAM" id="SSF140809">
    <property type="entry name" value="Rhabdovirus nucleoprotein-like"/>
    <property type="match status" value="1"/>
</dbReference>
<evidence type="ECO:0000313" key="13">
    <source>
        <dbReference type="EMBL" id="UZC34535.1"/>
    </source>
</evidence>
<evidence type="ECO:0000256" key="11">
    <source>
        <dbReference type="ARBA" id="ARBA00033344"/>
    </source>
</evidence>
<evidence type="ECO:0000256" key="2">
    <source>
        <dbReference type="ARBA" id="ARBA00004328"/>
    </source>
</evidence>
<dbReference type="Gene3D" id="1.10.3610.10">
    <property type="entry name" value="Nucleoprotein"/>
    <property type="match status" value="1"/>
</dbReference>
<evidence type="ECO:0000256" key="8">
    <source>
        <dbReference type="ARBA" id="ARBA00023086"/>
    </source>
</evidence>
<keyword evidence="4" id="KW-1139">Helical capsid protein</keyword>
<evidence type="ECO:0000256" key="6">
    <source>
        <dbReference type="ARBA" id="ARBA00022844"/>
    </source>
</evidence>
<evidence type="ECO:0000256" key="1">
    <source>
        <dbReference type="ARBA" id="ARBA00004192"/>
    </source>
</evidence>
<keyword evidence="9" id="KW-1035">Host cytoplasm</keyword>
<dbReference type="InterPro" id="IPR023330">
    <property type="entry name" value="Rhabdovirus_ncapsid_N"/>
</dbReference>
<evidence type="ECO:0000256" key="10">
    <source>
        <dbReference type="ARBA" id="ARBA00023274"/>
    </source>
</evidence>
<accession>A0A9E7VB18</accession>
<organism evidence="13">
    <name type="scientific">jopcycgri virus 1</name>
    <dbReference type="NCBI Taxonomy" id="2992924"/>
    <lineage>
        <taxon>Viruses</taxon>
        <taxon>Riboviria</taxon>
        <taxon>Orthornavirae</taxon>
        <taxon>Negarnaviricota</taxon>
        <taxon>Haploviricotina</taxon>
        <taxon>Monjiviricetes</taxon>
        <taxon>Mononegavirales</taxon>
        <taxon>Rhabdoviridae</taxon>
        <taxon>Alpharhabdovirinae</taxon>
        <taxon>Sigmavirus</taxon>
        <taxon>Sigmavirus jopcycgri</taxon>
    </lineage>
</organism>
<dbReference type="Gene3D" id="1.10.3570.10">
    <property type="entry name" value="Rhabdovirus nucleocapsid protein like domain"/>
    <property type="match status" value="1"/>
</dbReference>
<dbReference type="InterPro" id="IPR023331">
    <property type="entry name" value="Rhabdovirus_ncapsid_C"/>
</dbReference>
<dbReference type="InterPro" id="IPR035961">
    <property type="entry name" value="Rhabdovirus_nucleoprotein-like"/>
</dbReference>
<protein>
    <recommendedName>
        <fullName evidence="3">Nucleoprotein</fullName>
    </recommendedName>
    <alternativeName>
        <fullName evidence="11">Nucleocapsid protein</fullName>
    </alternativeName>
</protein>
<feature type="domain" description="Rhabdovirus nucleocapsid" evidence="12">
    <location>
        <begin position="20"/>
        <end position="400"/>
    </location>
</feature>
<dbReference type="GO" id="GO:1990904">
    <property type="term" value="C:ribonucleoprotein complex"/>
    <property type="evidence" value="ECO:0007669"/>
    <property type="project" value="UniProtKB-KW"/>
</dbReference>
<evidence type="ECO:0000256" key="9">
    <source>
        <dbReference type="ARBA" id="ARBA00023200"/>
    </source>
</evidence>
<comment type="subcellular location">
    <subcellularLocation>
        <location evidence="1">Host cytoplasm</location>
    </subcellularLocation>
    <subcellularLocation>
        <location evidence="2">Virion</location>
    </subcellularLocation>
</comment>
<dbReference type="GO" id="GO:0030430">
    <property type="term" value="C:host cell cytoplasm"/>
    <property type="evidence" value="ECO:0007669"/>
    <property type="project" value="UniProtKB-SubCell"/>
</dbReference>
<proteinExistence type="predicted"/>
<dbReference type="GO" id="GO:0003723">
    <property type="term" value="F:RNA binding"/>
    <property type="evidence" value="ECO:0007669"/>
    <property type="project" value="UniProtKB-KW"/>
</dbReference>
<evidence type="ECO:0000256" key="3">
    <source>
        <dbReference type="ARBA" id="ARBA00014389"/>
    </source>
</evidence>
<evidence type="ECO:0000259" key="12">
    <source>
        <dbReference type="Pfam" id="PF00945"/>
    </source>
</evidence>
<keyword evidence="6" id="KW-0946">Virion</keyword>
<evidence type="ECO:0000256" key="5">
    <source>
        <dbReference type="ARBA" id="ARBA00022561"/>
    </source>
</evidence>
<reference evidence="13" key="1">
    <citation type="journal article" date="2022" name="Vector Borne Zoonotic Dis.">
        <title>Straw-Colored Fruit Bats (Eidolon helvum) and Their Bat Flies (Cyclopodia greefi) in Nigeria Host Viruses with Multifarious Modes of Transmission.</title>
        <authorList>
            <person name="Kamani J."/>
            <person name="Gonzalez-Miguel J."/>
            <person name="Msheliza E.G."/>
            <person name="Goldberg T.L."/>
        </authorList>
    </citation>
    <scope>NUCLEOTIDE SEQUENCE</scope>
    <source>
        <strain evidence="13">NCg19</strain>
    </source>
</reference>
<sequence>MPIEKSYVLIGDDSKILKGQTIACEKAVEYPSTFFSSTPLKKPNINIYYKDKDIKVIRNSLHQKICEGSGDVLQANAYLYKLYKDKIERNHHTWVSYGITIGTENADVNPFSMVTISEHVTGGNDLTSTIEAPVSVDKWLPYVLVFIFRVSRIVHDNYRIMLIDSVKRQAVGLPDTISLEALISSCGSWINNPDYCKIIASLDMFYYRFPKSDLSNIRIGTISSRYRECAALTNYQHLVKVVGAESMGALFEWVFNSTVKDDLFRIFKSGEELDKEFSYFPYQVDFGLVQKSAYSATTNSGLYTWGSIVCVLNRDPQSLNARLLNFNSITDVVWNAKLLGYVKSNRVNTQIFFKEQNAHDPVIMSNETSNIMTGLPTGSNPVRWFNYMKSRNFAFPDECITFFNLIKESITDPRPGTIGEYIKMNF</sequence>
<dbReference type="InterPro" id="IPR000448">
    <property type="entry name" value="Rhabdo_ncapsid"/>
</dbReference>
<dbReference type="GO" id="GO:0019013">
    <property type="term" value="C:viral nucleocapsid"/>
    <property type="evidence" value="ECO:0007669"/>
    <property type="project" value="UniProtKB-KW"/>
</dbReference>
<keyword evidence="5" id="KW-0167">Capsid protein</keyword>
<keyword evidence="7" id="KW-0694">RNA-binding</keyword>
<name>A0A9E7VB18_9RHAB</name>
<dbReference type="EMBL" id="ON324119">
    <property type="protein sequence ID" value="UZC34535.1"/>
    <property type="molecule type" value="Viral_cRNA"/>
</dbReference>
<keyword evidence="8 13" id="KW-0543">Viral nucleoprotein</keyword>
<keyword evidence="10" id="KW-0687">Ribonucleoprotein</keyword>
<evidence type="ECO:0000256" key="4">
    <source>
        <dbReference type="ARBA" id="ARBA00022497"/>
    </source>
</evidence>
<gene>
    <name evidence="13" type="primary">N</name>
</gene>
<dbReference type="GO" id="GO:0019029">
    <property type="term" value="C:helical viral capsid"/>
    <property type="evidence" value="ECO:0007669"/>
    <property type="project" value="UniProtKB-KW"/>
</dbReference>
<evidence type="ECO:0000256" key="7">
    <source>
        <dbReference type="ARBA" id="ARBA00022884"/>
    </source>
</evidence>
<dbReference type="Pfam" id="PF00945">
    <property type="entry name" value="Rhabdo_ncap"/>
    <property type="match status" value="1"/>
</dbReference>